<keyword evidence="1" id="KW-0812">Transmembrane</keyword>
<accession>A0A1K2I6K0</accession>
<reference evidence="2" key="1">
    <citation type="submission" date="2016-11" db="EMBL/GenBank/DDBJ databases">
        <authorList>
            <person name="Jaros S."/>
            <person name="Januszkiewicz K."/>
            <person name="Wedrychowicz H."/>
        </authorList>
    </citation>
    <scope>NUCLEOTIDE SEQUENCE</scope>
    <source>
        <strain evidence="2">ACA-DC 565</strain>
    </source>
</reference>
<dbReference type="EMBL" id="LT634362">
    <property type="protein sequence ID" value="SFZ87870.1"/>
    <property type="molecule type" value="Genomic_DNA"/>
</dbReference>
<dbReference type="Pfam" id="PF13253">
    <property type="entry name" value="DUF4044"/>
    <property type="match status" value="1"/>
</dbReference>
<feature type="transmembrane region" description="Helical" evidence="1">
    <location>
        <begin position="12"/>
        <end position="36"/>
    </location>
</feature>
<gene>
    <name evidence="2" type="ORF">LREN565_0983</name>
</gene>
<proteinExistence type="predicted"/>
<evidence type="ECO:0000313" key="2">
    <source>
        <dbReference type="EMBL" id="SFZ87870.1"/>
    </source>
</evidence>
<name>A0A1K2I6K0_9LACO</name>
<organism evidence="2">
    <name type="scientific">Loigolactobacillus rennini</name>
    <dbReference type="NCBI Taxonomy" id="238013"/>
    <lineage>
        <taxon>Bacteria</taxon>
        <taxon>Bacillati</taxon>
        <taxon>Bacillota</taxon>
        <taxon>Bacilli</taxon>
        <taxon>Lactobacillales</taxon>
        <taxon>Lactobacillaceae</taxon>
        <taxon>Loigolactobacillus</taxon>
    </lineage>
</organism>
<evidence type="ECO:0008006" key="3">
    <source>
        <dbReference type="Google" id="ProtNLM"/>
    </source>
</evidence>
<evidence type="ECO:0000256" key="1">
    <source>
        <dbReference type="SAM" id="Phobius"/>
    </source>
</evidence>
<keyword evidence="1" id="KW-0472">Membrane</keyword>
<dbReference type="InterPro" id="IPR025270">
    <property type="entry name" value="DUF4044"/>
</dbReference>
<dbReference type="AlphaFoldDB" id="A0A1K2I6K0"/>
<protein>
    <recommendedName>
        <fullName evidence="3">DUF4044 domain-containing protein</fullName>
    </recommendedName>
</protein>
<sequence>MKKEKTSGFAKMTKIVVWVMLIAMLGGVVMTAISALNLF</sequence>
<keyword evidence="1" id="KW-1133">Transmembrane helix</keyword>